<dbReference type="InParanoid" id="A0A0C3GJJ3"/>
<organism evidence="2 3">
    <name type="scientific">Oidiodendron maius (strain Zn)</name>
    <dbReference type="NCBI Taxonomy" id="913774"/>
    <lineage>
        <taxon>Eukaryota</taxon>
        <taxon>Fungi</taxon>
        <taxon>Dikarya</taxon>
        <taxon>Ascomycota</taxon>
        <taxon>Pezizomycotina</taxon>
        <taxon>Leotiomycetes</taxon>
        <taxon>Leotiomycetes incertae sedis</taxon>
        <taxon>Myxotrichaceae</taxon>
        <taxon>Oidiodendron</taxon>
    </lineage>
</organism>
<sequence>MSAKDNPPIRGPGARQIAYALLLGEVVPKNKWNSWTFAQGVDRKAVQLRYSVPGRLEMESLYAQFLLRKFDETKETDVKKKCTLKDALEKRLDEEANEPPGESNIEFDDGGSIGNEYGSKEEGDMEDNKMRRTWWWMKCWPKPPLPMKAYIL</sequence>
<reference evidence="2 3" key="1">
    <citation type="submission" date="2014-04" db="EMBL/GenBank/DDBJ databases">
        <authorList>
            <consortium name="DOE Joint Genome Institute"/>
            <person name="Kuo A."/>
            <person name="Martino E."/>
            <person name="Perotto S."/>
            <person name="Kohler A."/>
            <person name="Nagy L.G."/>
            <person name="Floudas D."/>
            <person name="Copeland A."/>
            <person name="Barry K.W."/>
            <person name="Cichocki N."/>
            <person name="Veneault-Fourrey C."/>
            <person name="LaButti K."/>
            <person name="Lindquist E.A."/>
            <person name="Lipzen A."/>
            <person name="Lundell T."/>
            <person name="Morin E."/>
            <person name="Murat C."/>
            <person name="Sun H."/>
            <person name="Tunlid A."/>
            <person name="Henrissat B."/>
            <person name="Grigoriev I.V."/>
            <person name="Hibbett D.S."/>
            <person name="Martin F."/>
            <person name="Nordberg H.P."/>
            <person name="Cantor M.N."/>
            <person name="Hua S.X."/>
        </authorList>
    </citation>
    <scope>NUCLEOTIDE SEQUENCE [LARGE SCALE GENOMIC DNA]</scope>
    <source>
        <strain evidence="2 3">Zn</strain>
    </source>
</reference>
<feature type="region of interest" description="Disordered" evidence="1">
    <location>
        <begin position="91"/>
        <end position="126"/>
    </location>
</feature>
<dbReference type="HOGENOM" id="CLU_1722904_0_0_1"/>
<dbReference type="Proteomes" id="UP000054321">
    <property type="component" value="Unassembled WGS sequence"/>
</dbReference>
<reference evidence="3" key="2">
    <citation type="submission" date="2015-01" db="EMBL/GenBank/DDBJ databases">
        <title>Evolutionary Origins and Diversification of the Mycorrhizal Mutualists.</title>
        <authorList>
            <consortium name="DOE Joint Genome Institute"/>
            <consortium name="Mycorrhizal Genomics Consortium"/>
            <person name="Kohler A."/>
            <person name="Kuo A."/>
            <person name="Nagy L.G."/>
            <person name="Floudas D."/>
            <person name="Copeland A."/>
            <person name="Barry K.W."/>
            <person name="Cichocki N."/>
            <person name="Veneault-Fourrey C."/>
            <person name="LaButti K."/>
            <person name="Lindquist E.A."/>
            <person name="Lipzen A."/>
            <person name="Lundell T."/>
            <person name="Morin E."/>
            <person name="Murat C."/>
            <person name="Riley R."/>
            <person name="Ohm R."/>
            <person name="Sun H."/>
            <person name="Tunlid A."/>
            <person name="Henrissat B."/>
            <person name="Grigoriev I.V."/>
            <person name="Hibbett D.S."/>
            <person name="Martin F."/>
        </authorList>
    </citation>
    <scope>NUCLEOTIDE SEQUENCE [LARGE SCALE GENOMIC DNA]</scope>
    <source>
        <strain evidence="3">Zn</strain>
    </source>
</reference>
<name>A0A0C3GJJ3_OIDMZ</name>
<dbReference type="EMBL" id="KN832884">
    <property type="protein sequence ID" value="KIM96310.1"/>
    <property type="molecule type" value="Genomic_DNA"/>
</dbReference>
<keyword evidence="3" id="KW-1185">Reference proteome</keyword>
<evidence type="ECO:0000313" key="2">
    <source>
        <dbReference type="EMBL" id="KIM96310.1"/>
    </source>
</evidence>
<evidence type="ECO:0000313" key="3">
    <source>
        <dbReference type="Proteomes" id="UP000054321"/>
    </source>
</evidence>
<dbReference type="OrthoDB" id="10607283at2759"/>
<proteinExistence type="predicted"/>
<evidence type="ECO:0000256" key="1">
    <source>
        <dbReference type="SAM" id="MobiDB-lite"/>
    </source>
</evidence>
<gene>
    <name evidence="2" type="ORF">OIDMADRAFT_32977</name>
</gene>
<dbReference type="AlphaFoldDB" id="A0A0C3GJJ3"/>
<protein>
    <submittedName>
        <fullName evidence="2">Uncharacterized protein</fullName>
    </submittedName>
</protein>
<accession>A0A0C3GJJ3</accession>